<keyword evidence="1" id="KW-1133">Transmembrane helix</keyword>
<dbReference type="OrthoDB" id="10532946at2759"/>
<reference evidence="3" key="2">
    <citation type="submission" date="2025-08" db="UniProtKB">
        <authorList>
            <consortium name="RefSeq"/>
        </authorList>
    </citation>
    <scope>IDENTIFICATION</scope>
    <source>
        <tissue evidence="3">Blood</tissue>
    </source>
</reference>
<feature type="transmembrane region" description="Helical" evidence="1">
    <location>
        <begin position="176"/>
        <end position="197"/>
    </location>
</feature>
<keyword evidence="1" id="KW-0812">Transmembrane</keyword>
<accession>A0A2D0QSN8</accession>
<evidence type="ECO:0000256" key="1">
    <source>
        <dbReference type="SAM" id="Phobius"/>
    </source>
</evidence>
<gene>
    <name evidence="3" type="primary">LOC108263836</name>
</gene>
<dbReference type="RefSeq" id="XP_017320500.1">
    <property type="nucleotide sequence ID" value="XM_017465011.3"/>
</dbReference>
<dbReference type="AlphaFoldDB" id="A0A2D0QSN8"/>
<keyword evidence="2" id="KW-1185">Reference proteome</keyword>
<proteinExistence type="predicted"/>
<organism evidence="2 3">
    <name type="scientific">Ictalurus punctatus</name>
    <name type="common">Channel catfish</name>
    <name type="synonym">Silurus punctatus</name>
    <dbReference type="NCBI Taxonomy" id="7998"/>
    <lineage>
        <taxon>Eukaryota</taxon>
        <taxon>Metazoa</taxon>
        <taxon>Chordata</taxon>
        <taxon>Craniata</taxon>
        <taxon>Vertebrata</taxon>
        <taxon>Euteleostomi</taxon>
        <taxon>Actinopterygii</taxon>
        <taxon>Neopterygii</taxon>
        <taxon>Teleostei</taxon>
        <taxon>Ostariophysi</taxon>
        <taxon>Siluriformes</taxon>
        <taxon>Ictaluridae</taxon>
        <taxon>Ictalurus</taxon>
    </lineage>
</organism>
<feature type="transmembrane region" description="Helical" evidence="1">
    <location>
        <begin position="31"/>
        <end position="49"/>
    </location>
</feature>
<dbReference type="GeneID" id="108263836"/>
<dbReference type="Proteomes" id="UP000221080">
    <property type="component" value="Chromosome 3"/>
</dbReference>
<keyword evidence="1" id="KW-0472">Membrane</keyword>
<evidence type="ECO:0000313" key="2">
    <source>
        <dbReference type="Proteomes" id="UP000221080"/>
    </source>
</evidence>
<reference evidence="2" key="1">
    <citation type="journal article" date="2016" name="Nat. Commun.">
        <title>The channel catfish genome sequence provides insights into the evolution of scale formation in teleosts.</title>
        <authorList>
            <person name="Liu Z."/>
            <person name="Liu S."/>
            <person name="Yao J."/>
            <person name="Bao L."/>
            <person name="Zhang J."/>
            <person name="Li Y."/>
            <person name="Jiang C."/>
            <person name="Sun L."/>
            <person name="Wang R."/>
            <person name="Zhang Y."/>
            <person name="Zhou T."/>
            <person name="Zeng Q."/>
            <person name="Fu Q."/>
            <person name="Gao S."/>
            <person name="Li N."/>
            <person name="Koren S."/>
            <person name="Jiang Y."/>
            <person name="Zimin A."/>
            <person name="Xu P."/>
            <person name="Phillippy A.M."/>
            <person name="Geng X."/>
            <person name="Song L."/>
            <person name="Sun F."/>
            <person name="Li C."/>
            <person name="Wang X."/>
            <person name="Chen A."/>
            <person name="Jin Y."/>
            <person name="Yuan Z."/>
            <person name="Yang Y."/>
            <person name="Tan S."/>
            <person name="Peatman E."/>
            <person name="Lu J."/>
            <person name="Qin Z."/>
            <person name="Dunham R."/>
            <person name="Li Z."/>
            <person name="Sonstegard T."/>
            <person name="Feng J."/>
            <person name="Danzmann R.G."/>
            <person name="Schroeder S."/>
            <person name="Scheffler B."/>
            <person name="Duke M.V."/>
            <person name="Ballard L."/>
            <person name="Kucuktas H."/>
            <person name="Kaltenboeck L."/>
            <person name="Liu H."/>
            <person name="Armbruster J."/>
            <person name="Xie Y."/>
            <person name="Kirby M.L."/>
            <person name="Tian Y."/>
            <person name="Flanagan M.E."/>
            <person name="Mu W."/>
            <person name="Waldbieser G.C."/>
        </authorList>
    </citation>
    <scope>NUCLEOTIDE SEQUENCE [LARGE SCALE GENOMIC DNA]</scope>
    <source>
        <strain evidence="2">SDA103</strain>
    </source>
</reference>
<protein>
    <submittedName>
        <fullName evidence="3">Uncharacterized protein LOC108263836 isoform X2</fullName>
    </submittedName>
</protein>
<evidence type="ECO:0000313" key="3">
    <source>
        <dbReference type="RefSeq" id="XP_017320500.1"/>
    </source>
</evidence>
<name>A0A2D0QSN8_ICTPU</name>
<sequence length="200" mass="22413">MRQEHLSVPDIPEGLPLFLWINRILFFTMRAIMKLLICCVFMLFLVNVVPAAGSTTELLSCCFQQLGNRSVVYILNNTVESDFTQWTRNKTPIKDEHGNVDKSIVIGYGQNWITLNQSYLDIVFYFQTYDMMKNQEVQCTDLCEPGSANLPIGEKHETNQRDGGDGGTGLNTAGKAGIGVSVFIFIVIGVICGIQCYREL</sequence>